<evidence type="ECO:0000256" key="2">
    <source>
        <dbReference type="SAM" id="MobiDB-lite"/>
    </source>
</evidence>
<dbReference type="PANTHER" id="PTHR43540">
    <property type="entry name" value="PEROXYUREIDOACRYLATE/UREIDOACRYLATE AMIDOHYDROLASE-RELATED"/>
    <property type="match status" value="1"/>
</dbReference>
<proteinExistence type="predicted"/>
<dbReference type="Proteomes" id="UP000564496">
    <property type="component" value="Unassembled WGS sequence"/>
</dbReference>
<evidence type="ECO:0000256" key="1">
    <source>
        <dbReference type="ARBA" id="ARBA00022801"/>
    </source>
</evidence>
<organism evidence="4 5">
    <name type="scientific">Nocardioides panzhihuensis</name>
    <dbReference type="NCBI Taxonomy" id="860243"/>
    <lineage>
        <taxon>Bacteria</taxon>
        <taxon>Bacillati</taxon>
        <taxon>Actinomycetota</taxon>
        <taxon>Actinomycetes</taxon>
        <taxon>Propionibacteriales</taxon>
        <taxon>Nocardioidaceae</taxon>
        <taxon>Nocardioides</taxon>
    </lineage>
</organism>
<dbReference type="InterPro" id="IPR050272">
    <property type="entry name" value="Isochorismatase-like_hydrls"/>
</dbReference>
<dbReference type="GO" id="GO:0016787">
    <property type="term" value="F:hydrolase activity"/>
    <property type="evidence" value="ECO:0007669"/>
    <property type="project" value="UniProtKB-KW"/>
</dbReference>
<evidence type="ECO:0000313" key="5">
    <source>
        <dbReference type="Proteomes" id="UP000564496"/>
    </source>
</evidence>
<comment type="caution">
    <text evidence="4">The sequence shown here is derived from an EMBL/GenBank/DDBJ whole genome shotgun (WGS) entry which is preliminary data.</text>
</comment>
<name>A0A7Z0DMR1_9ACTN</name>
<dbReference type="Pfam" id="PF00857">
    <property type="entry name" value="Isochorismatase"/>
    <property type="match status" value="1"/>
</dbReference>
<keyword evidence="1" id="KW-0378">Hydrolase</keyword>
<evidence type="ECO:0000313" key="4">
    <source>
        <dbReference type="EMBL" id="NYI78332.1"/>
    </source>
</evidence>
<dbReference type="PANTHER" id="PTHR43540:SF6">
    <property type="entry name" value="ISOCHORISMATASE-LIKE DOMAIN-CONTAINING PROTEIN"/>
    <property type="match status" value="1"/>
</dbReference>
<dbReference type="EMBL" id="JACBZR010000001">
    <property type="protein sequence ID" value="NYI78332.1"/>
    <property type="molecule type" value="Genomic_DNA"/>
</dbReference>
<sequence length="223" mass="23768">MSPSEEVADDLRPREADTPMTDQNPDPYHSPALVISECQVGILESGRSVTGSLAEQAETRGIVDRIGTLANRFRERGLPVVHCLIEHRADQIGMLPNSYLGAMALRSRTMTAGTRDVAVPAALGPKPSDIVSSRATGLTAFYGTDLDAMLRHCRVRTLVLTGVSTNVALPGLAMEAVNRGYDVALAEDCTAGSSAEAHEFFVRNQLALLARITTAADVAARLP</sequence>
<feature type="region of interest" description="Disordered" evidence="2">
    <location>
        <begin position="1"/>
        <end position="30"/>
    </location>
</feature>
<dbReference type="CDD" id="cd00431">
    <property type="entry name" value="cysteine_hydrolases"/>
    <property type="match status" value="1"/>
</dbReference>
<reference evidence="4 5" key="1">
    <citation type="submission" date="2020-07" db="EMBL/GenBank/DDBJ databases">
        <title>Sequencing the genomes of 1000 actinobacteria strains.</title>
        <authorList>
            <person name="Klenk H.-P."/>
        </authorList>
    </citation>
    <scope>NUCLEOTIDE SEQUENCE [LARGE SCALE GENOMIC DNA]</scope>
    <source>
        <strain evidence="4 5">DSM 26487</strain>
    </source>
</reference>
<gene>
    <name evidence="4" type="ORF">BJ988_002980</name>
</gene>
<keyword evidence="5" id="KW-1185">Reference proteome</keyword>
<feature type="domain" description="Isochorismatase-like" evidence="3">
    <location>
        <begin position="32"/>
        <end position="217"/>
    </location>
</feature>
<accession>A0A7Z0DMR1</accession>
<evidence type="ECO:0000259" key="3">
    <source>
        <dbReference type="Pfam" id="PF00857"/>
    </source>
</evidence>
<dbReference type="AlphaFoldDB" id="A0A7Z0DMR1"/>
<dbReference type="InterPro" id="IPR036380">
    <property type="entry name" value="Isochorismatase-like_sf"/>
</dbReference>
<dbReference type="RefSeq" id="WP_246321489.1">
    <property type="nucleotide sequence ID" value="NZ_JACBZR010000001.1"/>
</dbReference>
<dbReference type="Gene3D" id="3.40.50.850">
    <property type="entry name" value="Isochorismatase-like"/>
    <property type="match status" value="1"/>
</dbReference>
<dbReference type="SUPFAM" id="SSF52499">
    <property type="entry name" value="Isochorismatase-like hydrolases"/>
    <property type="match status" value="1"/>
</dbReference>
<protein>
    <submittedName>
        <fullName evidence="4">Nicotinamidase-related amidase</fullName>
    </submittedName>
</protein>
<dbReference type="InterPro" id="IPR000868">
    <property type="entry name" value="Isochorismatase-like_dom"/>
</dbReference>